<evidence type="ECO:0000313" key="1">
    <source>
        <dbReference type="EMBL" id="MBX74118.1"/>
    </source>
</evidence>
<reference evidence="1" key="1">
    <citation type="submission" date="2018-02" db="EMBL/GenBank/DDBJ databases">
        <title>Rhizophora mucronata_Transcriptome.</title>
        <authorList>
            <person name="Meera S.P."/>
            <person name="Sreeshan A."/>
            <person name="Augustine A."/>
        </authorList>
    </citation>
    <scope>NUCLEOTIDE SEQUENCE</scope>
    <source>
        <tissue evidence="1">Leaf</tissue>
    </source>
</reference>
<dbReference type="AlphaFoldDB" id="A0A2P2R4J3"/>
<organism evidence="1">
    <name type="scientific">Rhizophora mucronata</name>
    <name type="common">Asiatic mangrove</name>
    <dbReference type="NCBI Taxonomy" id="61149"/>
    <lineage>
        <taxon>Eukaryota</taxon>
        <taxon>Viridiplantae</taxon>
        <taxon>Streptophyta</taxon>
        <taxon>Embryophyta</taxon>
        <taxon>Tracheophyta</taxon>
        <taxon>Spermatophyta</taxon>
        <taxon>Magnoliopsida</taxon>
        <taxon>eudicotyledons</taxon>
        <taxon>Gunneridae</taxon>
        <taxon>Pentapetalae</taxon>
        <taxon>rosids</taxon>
        <taxon>fabids</taxon>
        <taxon>Malpighiales</taxon>
        <taxon>Rhizophoraceae</taxon>
        <taxon>Rhizophora</taxon>
    </lineage>
</organism>
<accession>A0A2P2R4J3</accession>
<sequence>MMPLSLFVEFKLFFFSLHYQIFLIKHTL</sequence>
<name>A0A2P2R4J3_RHIMU</name>
<protein>
    <submittedName>
        <fullName evidence="1">Uncharacterized protein</fullName>
    </submittedName>
</protein>
<dbReference type="EMBL" id="GGEC01093634">
    <property type="protein sequence ID" value="MBX74118.1"/>
    <property type="molecule type" value="Transcribed_RNA"/>
</dbReference>
<proteinExistence type="predicted"/>